<evidence type="ECO:0000313" key="3">
    <source>
        <dbReference type="EMBL" id="KAH7961247.1"/>
    </source>
</evidence>
<feature type="transmembrane region" description="Helical" evidence="2">
    <location>
        <begin position="148"/>
        <end position="173"/>
    </location>
</feature>
<gene>
    <name evidence="3" type="ORF">HPB52_006090</name>
</gene>
<feature type="compositionally biased region" description="Polar residues" evidence="1">
    <location>
        <begin position="11"/>
        <end position="22"/>
    </location>
</feature>
<evidence type="ECO:0000313" key="4">
    <source>
        <dbReference type="Proteomes" id="UP000821837"/>
    </source>
</evidence>
<reference evidence="3" key="2">
    <citation type="submission" date="2021-09" db="EMBL/GenBank/DDBJ databases">
        <authorList>
            <person name="Jia N."/>
            <person name="Wang J."/>
            <person name="Shi W."/>
            <person name="Du L."/>
            <person name="Sun Y."/>
            <person name="Zhan W."/>
            <person name="Jiang J."/>
            <person name="Wang Q."/>
            <person name="Zhang B."/>
            <person name="Ji P."/>
            <person name="Sakyi L.B."/>
            <person name="Cui X."/>
            <person name="Yuan T."/>
            <person name="Jiang B."/>
            <person name="Yang W."/>
            <person name="Lam T.T.-Y."/>
            <person name="Chang Q."/>
            <person name="Ding S."/>
            <person name="Wang X."/>
            <person name="Zhu J."/>
            <person name="Ruan X."/>
            <person name="Zhao L."/>
            <person name="Wei J."/>
            <person name="Que T."/>
            <person name="Du C."/>
            <person name="Cheng J."/>
            <person name="Dai P."/>
            <person name="Han X."/>
            <person name="Huang E."/>
            <person name="Gao Y."/>
            <person name="Liu J."/>
            <person name="Shao H."/>
            <person name="Ye R."/>
            <person name="Li L."/>
            <person name="Wei W."/>
            <person name="Wang X."/>
            <person name="Wang C."/>
            <person name="Huo Q."/>
            <person name="Li W."/>
            <person name="Guo W."/>
            <person name="Chen H."/>
            <person name="Chen S."/>
            <person name="Zhou L."/>
            <person name="Zhou L."/>
            <person name="Ni X."/>
            <person name="Tian J."/>
            <person name="Zhou Y."/>
            <person name="Sheng Y."/>
            <person name="Liu T."/>
            <person name="Pan Y."/>
            <person name="Xia L."/>
            <person name="Li J."/>
            <person name="Zhao F."/>
            <person name="Cao W."/>
        </authorList>
    </citation>
    <scope>NUCLEOTIDE SEQUENCE</scope>
    <source>
        <strain evidence="3">Rsan-2018</strain>
        <tissue evidence="3">Larvae</tissue>
    </source>
</reference>
<dbReference type="Proteomes" id="UP000821837">
    <property type="component" value="Chromosome 3"/>
</dbReference>
<protein>
    <submittedName>
        <fullName evidence="3">Uncharacterized protein</fullName>
    </submittedName>
</protein>
<keyword evidence="4" id="KW-1185">Reference proteome</keyword>
<comment type="caution">
    <text evidence="3">The sequence shown here is derived from an EMBL/GenBank/DDBJ whole genome shotgun (WGS) entry which is preliminary data.</text>
</comment>
<dbReference type="VEuPathDB" id="VectorBase:RSAN_051769"/>
<keyword evidence="2" id="KW-1133">Transmembrane helix</keyword>
<feature type="region of interest" description="Disordered" evidence="1">
    <location>
        <begin position="1"/>
        <end position="44"/>
    </location>
</feature>
<feature type="compositionally biased region" description="Basic and acidic residues" evidence="1">
    <location>
        <begin position="268"/>
        <end position="316"/>
    </location>
</feature>
<proteinExistence type="predicted"/>
<organism evidence="3 4">
    <name type="scientific">Rhipicephalus sanguineus</name>
    <name type="common">Brown dog tick</name>
    <name type="synonym">Ixodes sanguineus</name>
    <dbReference type="NCBI Taxonomy" id="34632"/>
    <lineage>
        <taxon>Eukaryota</taxon>
        <taxon>Metazoa</taxon>
        <taxon>Ecdysozoa</taxon>
        <taxon>Arthropoda</taxon>
        <taxon>Chelicerata</taxon>
        <taxon>Arachnida</taxon>
        <taxon>Acari</taxon>
        <taxon>Parasitiformes</taxon>
        <taxon>Ixodida</taxon>
        <taxon>Ixodoidea</taxon>
        <taxon>Ixodidae</taxon>
        <taxon>Rhipicephalinae</taxon>
        <taxon>Rhipicephalus</taxon>
        <taxon>Rhipicephalus</taxon>
    </lineage>
</organism>
<reference evidence="3" key="1">
    <citation type="journal article" date="2020" name="Cell">
        <title>Large-Scale Comparative Analyses of Tick Genomes Elucidate Their Genetic Diversity and Vector Capacities.</title>
        <authorList>
            <consortium name="Tick Genome and Microbiome Consortium (TIGMIC)"/>
            <person name="Jia N."/>
            <person name="Wang J."/>
            <person name="Shi W."/>
            <person name="Du L."/>
            <person name="Sun Y."/>
            <person name="Zhan W."/>
            <person name="Jiang J.F."/>
            <person name="Wang Q."/>
            <person name="Zhang B."/>
            <person name="Ji P."/>
            <person name="Bell-Sakyi L."/>
            <person name="Cui X.M."/>
            <person name="Yuan T.T."/>
            <person name="Jiang B.G."/>
            <person name="Yang W.F."/>
            <person name="Lam T.T."/>
            <person name="Chang Q.C."/>
            <person name="Ding S.J."/>
            <person name="Wang X.J."/>
            <person name="Zhu J.G."/>
            <person name="Ruan X.D."/>
            <person name="Zhao L."/>
            <person name="Wei J.T."/>
            <person name="Ye R.Z."/>
            <person name="Que T.C."/>
            <person name="Du C.H."/>
            <person name="Zhou Y.H."/>
            <person name="Cheng J.X."/>
            <person name="Dai P.F."/>
            <person name="Guo W.B."/>
            <person name="Han X.H."/>
            <person name="Huang E.J."/>
            <person name="Li L.F."/>
            <person name="Wei W."/>
            <person name="Gao Y.C."/>
            <person name="Liu J.Z."/>
            <person name="Shao H.Z."/>
            <person name="Wang X."/>
            <person name="Wang C.C."/>
            <person name="Yang T.C."/>
            <person name="Huo Q.B."/>
            <person name="Li W."/>
            <person name="Chen H.Y."/>
            <person name="Chen S.E."/>
            <person name="Zhou L.G."/>
            <person name="Ni X.B."/>
            <person name="Tian J.H."/>
            <person name="Sheng Y."/>
            <person name="Liu T."/>
            <person name="Pan Y.S."/>
            <person name="Xia L.Y."/>
            <person name="Li J."/>
            <person name="Zhao F."/>
            <person name="Cao W.C."/>
        </authorList>
    </citation>
    <scope>NUCLEOTIDE SEQUENCE</scope>
    <source>
        <strain evidence="3">Rsan-2018</strain>
    </source>
</reference>
<feature type="region of interest" description="Disordered" evidence="1">
    <location>
        <begin position="264"/>
        <end position="316"/>
    </location>
</feature>
<accession>A0A9D4PYI4</accession>
<keyword evidence="2" id="KW-0812">Transmembrane</keyword>
<dbReference type="EMBL" id="JABSTV010001249">
    <property type="protein sequence ID" value="KAH7961247.1"/>
    <property type="molecule type" value="Genomic_DNA"/>
</dbReference>
<keyword evidence="2" id="KW-0472">Membrane</keyword>
<sequence length="316" mass="35053">MSQDPWARVEAQNNRQNNEQTGSGTGPIQPEPPLPPTGTQGELPPQLVQERQMMAPLPNREAPVQQEYPAGATYAPRNPEQMQSALQQSWAPQYGTSTGGYGQSVPVTQYEAEGAMAALVLRQIDESPPQVRLVFALLEQYTGVAGLFALYMIFGYFAQLLCNLVGFAIPAYASTLSQESVCITHEVDEEGIIFLVYCFAPTKPNGSTHIYNKIIRPIFLRHETSVNKLAAEAGAGIRTVLRGPGRIQGWWKTLTRRAPQALNMAAKRKSDGDDKQRNGPTEDDRSDQETKVPRRHNKDERCPVMYLAHERTSKTT</sequence>
<evidence type="ECO:0000256" key="1">
    <source>
        <dbReference type="SAM" id="MobiDB-lite"/>
    </source>
</evidence>
<dbReference type="AlphaFoldDB" id="A0A9D4PYI4"/>
<evidence type="ECO:0000256" key="2">
    <source>
        <dbReference type="SAM" id="Phobius"/>
    </source>
</evidence>
<name>A0A9D4PYI4_RHISA</name>